<name>A0ABW4LU35_9BACI</name>
<dbReference type="InterPro" id="IPR032366">
    <property type="entry name" value="DUF4871"/>
</dbReference>
<dbReference type="PROSITE" id="PS51257">
    <property type="entry name" value="PROKAR_LIPOPROTEIN"/>
    <property type="match status" value="1"/>
</dbReference>
<reference evidence="2" key="1">
    <citation type="journal article" date="2019" name="Int. J. Syst. Evol. Microbiol.">
        <title>The Global Catalogue of Microorganisms (GCM) 10K type strain sequencing project: providing services to taxonomists for standard genome sequencing and annotation.</title>
        <authorList>
            <consortium name="The Broad Institute Genomics Platform"/>
            <consortium name="The Broad Institute Genome Sequencing Center for Infectious Disease"/>
            <person name="Wu L."/>
            <person name="Ma J."/>
        </authorList>
    </citation>
    <scope>NUCLEOTIDE SEQUENCE [LARGE SCALE GENOMIC DNA]</scope>
    <source>
        <strain evidence="2">CCUG 49339</strain>
    </source>
</reference>
<gene>
    <name evidence="1" type="ORF">ACFSCX_13740</name>
</gene>
<dbReference type="RefSeq" id="WP_377928828.1">
    <property type="nucleotide sequence ID" value="NZ_JBHUEM010000021.1"/>
</dbReference>
<protein>
    <submittedName>
        <fullName evidence="1">DUF4871 domain-containing protein</fullName>
    </submittedName>
</protein>
<keyword evidence="2" id="KW-1185">Reference proteome</keyword>
<accession>A0ABW4LU35</accession>
<sequence>MAGALRIVLIVMLLGIFVVGCQKETTINYEATPTFISEGEEFVGLEGKVGFMNNNFKENEPEKTLWHFWGESDEIKGIVRVEGTHLETGEKSPLLLNSYSLKDATWEFNHGYFTQPNFGATKTMPSYVGFEKSGLWEVSVYVDGNHLGEFILDVE</sequence>
<comment type="caution">
    <text evidence="1">The sequence shown here is derived from an EMBL/GenBank/DDBJ whole genome shotgun (WGS) entry which is preliminary data.</text>
</comment>
<evidence type="ECO:0000313" key="2">
    <source>
        <dbReference type="Proteomes" id="UP001597214"/>
    </source>
</evidence>
<dbReference type="Pfam" id="PF16167">
    <property type="entry name" value="DUF4871"/>
    <property type="match status" value="1"/>
</dbReference>
<dbReference type="Gene3D" id="2.60.40.3830">
    <property type="match status" value="1"/>
</dbReference>
<proteinExistence type="predicted"/>
<dbReference type="Proteomes" id="UP001597214">
    <property type="component" value="Unassembled WGS sequence"/>
</dbReference>
<organism evidence="1 2">
    <name type="scientific">Bacillus salitolerans</name>
    <dbReference type="NCBI Taxonomy" id="1437434"/>
    <lineage>
        <taxon>Bacteria</taxon>
        <taxon>Bacillati</taxon>
        <taxon>Bacillota</taxon>
        <taxon>Bacilli</taxon>
        <taxon>Bacillales</taxon>
        <taxon>Bacillaceae</taxon>
        <taxon>Bacillus</taxon>
    </lineage>
</organism>
<evidence type="ECO:0000313" key="1">
    <source>
        <dbReference type="EMBL" id="MFD1737608.1"/>
    </source>
</evidence>
<dbReference type="EMBL" id="JBHUEM010000021">
    <property type="protein sequence ID" value="MFD1737608.1"/>
    <property type="molecule type" value="Genomic_DNA"/>
</dbReference>